<evidence type="ECO:0000313" key="11">
    <source>
        <dbReference type="Proteomes" id="UP000250572"/>
    </source>
</evidence>
<evidence type="ECO:0000256" key="8">
    <source>
        <dbReference type="ARBA" id="ARBA00049560"/>
    </source>
</evidence>
<dbReference type="STRING" id="33528.ENSGAFP00000006799"/>
<evidence type="ECO:0000256" key="4">
    <source>
        <dbReference type="ARBA" id="ARBA00022989"/>
    </source>
</evidence>
<feature type="transmembrane region" description="Helical" evidence="9">
    <location>
        <begin position="44"/>
        <end position="65"/>
    </location>
</feature>
<dbReference type="Pfam" id="PF07947">
    <property type="entry name" value="YhhN"/>
    <property type="match status" value="1"/>
</dbReference>
<feature type="transmembrane region" description="Helical" evidence="9">
    <location>
        <begin position="160"/>
        <end position="180"/>
    </location>
</feature>
<dbReference type="AlphaFoldDB" id="A0A315WBS9"/>
<evidence type="ECO:0000256" key="5">
    <source>
        <dbReference type="ARBA" id="ARBA00023136"/>
    </source>
</evidence>
<feature type="transmembrane region" description="Helical" evidence="9">
    <location>
        <begin position="187"/>
        <end position="206"/>
    </location>
</feature>
<dbReference type="GO" id="GO:0047408">
    <property type="term" value="F:alkenylglycerophosphocholine hydrolase activity"/>
    <property type="evidence" value="ECO:0007669"/>
    <property type="project" value="UniProtKB-EC"/>
</dbReference>
<dbReference type="Proteomes" id="UP000250572">
    <property type="component" value="Unassembled WGS sequence"/>
</dbReference>
<evidence type="ECO:0000256" key="9">
    <source>
        <dbReference type="SAM" id="Phobius"/>
    </source>
</evidence>
<comment type="catalytic activity">
    <reaction evidence="7">
        <text>a 1-O-(1Z-alkenyl)-sn-glycero-3-phosphoethanolamine + H2O = a 2,3-saturated aldehyde + sn-glycero-3-phosphoethanolamine</text>
        <dbReference type="Rhea" id="RHEA:16905"/>
        <dbReference type="ChEBI" id="CHEBI:15377"/>
        <dbReference type="ChEBI" id="CHEBI:73359"/>
        <dbReference type="ChEBI" id="CHEBI:77288"/>
        <dbReference type="ChEBI" id="CHEBI:143890"/>
        <dbReference type="EC" id="3.3.2.2"/>
    </reaction>
</comment>
<feature type="transmembrane region" description="Helical" evidence="9">
    <location>
        <begin position="20"/>
        <end position="38"/>
    </location>
</feature>
<dbReference type="GO" id="GO:0016020">
    <property type="term" value="C:membrane"/>
    <property type="evidence" value="ECO:0007669"/>
    <property type="project" value="UniProtKB-SubCell"/>
</dbReference>
<evidence type="ECO:0000256" key="2">
    <source>
        <dbReference type="ARBA" id="ARBA00007375"/>
    </source>
</evidence>
<evidence type="ECO:0000256" key="7">
    <source>
        <dbReference type="ARBA" id="ARBA00049458"/>
    </source>
</evidence>
<feature type="transmembrane region" description="Helical" evidence="9">
    <location>
        <begin position="99"/>
        <end position="120"/>
    </location>
</feature>
<dbReference type="PANTHER" id="PTHR31885:SF11">
    <property type="entry name" value="TRANSMEMBRANE PROTEIN 86B"/>
    <property type="match status" value="1"/>
</dbReference>
<organism evidence="10 11">
    <name type="scientific">Gambusia affinis</name>
    <name type="common">Western mosquitofish</name>
    <name type="synonym">Heterandria affinis</name>
    <dbReference type="NCBI Taxonomy" id="33528"/>
    <lineage>
        <taxon>Eukaryota</taxon>
        <taxon>Metazoa</taxon>
        <taxon>Chordata</taxon>
        <taxon>Craniata</taxon>
        <taxon>Vertebrata</taxon>
        <taxon>Euteleostomi</taxon>
        <taxon>Actinopterygii</taxon>
        <taxon>Neopterygii</taxon>
        <taxon>Teleostei</taxon>
        <taxon>Neoteleostei</taxon>
        <taxon>Acanthomorphata</taxon>
        <taxon>Ovalentaria</taxon>
        <taxon>Atherinomorphae</taxon>
        <taxon>Cyprinodontiformes</taxon>
        <taxon>Poeciliidae</taxon>
        <taxon>Poeciliinae</taxon>
        <taxon>Gambusia</taxon>
    </lineage>
</organism>
<evidence type="ECO:0000256" key="6">
    <source>
        <dbReference type="ARBA" id="ARBA00035673"/>
    </source>
</evidence>
<comment type="caution">
    <text evidence="10">The sequence shown here is derived from an EMBL/GenBank/DDBJ whole genome shotgun (WGS) entry which is preliminary data.</text>
</comment>
<evidence type="ECO:0000256" key="3">
    <source>
        <dbReference type="ARBA" id="ARBA00022692"/>
    </source>
</evidence>
<keyword evidence="5 9" id="KW-0472">Membrane</keyword>
<name>A0A315WBS9_GAMAF</name>
<comment type="subcellular location">
    <subcellularLocation>
        <location evidence="1">Membrane</location>
        <topology evidence="1">Multi-pass membrane protein</topology>
    </subcellularLocation>
</comment>
<feature type="transmembrane region" description="Helical" evidence="9">
    <location>
        <begin position="72"/>
        <end position="93"/>
    </location>
</feature>
<gene>
    <name evidence="10" type="ORF">CCH79_00013578</name>
</gene>
<feature type="transmembrane region" description="Helical" evidence="9">
    <location>
        <begin position="132"/>
        <end position="148"/>
    </location>
</feature>
<keyword evidence="11" id="KW-1185">Reference proteome</keyword>
<evidence type="ECO:0000256" key="1">
    <source>
        <dbReference type="ARBA" id="ARBA00004141"/>
    </source>
</evidence>
<sequence>MDILETDAYDKRRRRNMSCALLLSLLPFFLSSALYFYLWTPDSVPSVVSAGVKAAPTLLLAAVVLSWNGGQSVLGVAGGLIFSAVGDCCLVWPELFIHGMGAFAVAHLLYSVTFLSSRYATYSSSSSSLNRFLHLVLVIVGGAFYIYLFPFLQKAPNSDLLTPGVGIYFILITMMAALAVRTRHVATLLGSLIFMVSDASLALQVFKVLPPIEHGQIVVMVTYYLAQLLIAVGDIKAAEDKDDFSKEHQARAHGKANVVCGERKLAAAPSPSTQPFLSEAKLHSPHQHRETIVRNERLQSGFLLSDQTYREENRLVFLDLRHVLSTGGKELGGPPPQPTLDDSQALLHLLHLIHLTFADI</sequence>
<dbReference type="EC" id="3.3.2.2" evidence="6"/>
<comment type="catalytic activity">
    <reaction evidence="8">
        <text>a 1-O-(1Z-alkenyl)-sn-glycero-3-phosphocholine + H2O = a 2,3-saturated aldehyde + sn-glycerol 3-phosphocholine</text>
        <dbReference type="Rhea" id="RHEA:22544"/>
        <dbReference type="ChEBI" id="CHEBI:15377"/>
        <dbReference type="ChEBI" id="CHEBI:16870"/>
        <dbReference type="ChEBI" id="CHEBI:73359"/>
        <dbReference type="ChEBI" id="CHEBI:77287"/>
        <dbReference type="EC" id="3.3.2.2"/>
    </reaction>
</comment>
<keyword evidence="3 9" id="KW-0812">Transmembrane</keyword>
<feature type="transmembrane region" description="Helical" evidence="9">
    <location>
        <begin position="212"/>
        <end position="232"/>
    </location>
</feature>
<dbReference type="EMBL" id="NHOQ01000074">
    <property type="protein sequence ID" value="PWA33258.1"/>
    <property type="molecule type" value="Genomic_DNA"/>
</dbReference>
<comment type="similarity">
    <text evidence="2">Belongs to the TMEM86 family.</text>
</comment>
<dbReference type="InterPro" id="IPR012506">
    <property type="entry name" value="TMEM86B-like"/>
</dbReference>
<evidence type="ECO:0000313" key="10">
    <source>
        <dbReference type="EMBL" id="PWA33258.1"/>
    </source>
</evidence>
<proteinExistence type="inferred from homology"/>
<keyword evidence="4 9" id="KW-1133">Transmembrane helix</keyword>
<protein>
    <recommendedName>
        <fullName evidence="6">lysoplasmalogenase</fullName>
        <ecNumber evidence="6">3.3.2.2</ecNumber>
    </recommendedName>
</protein>
<dbReference type="PANTHER" id="PTHR31885">
    <property type="entry name" value="GH04784P"/>
    <property type="match status" value="1"/>
</dbReference>
<accession>A0A315WBS9</accession>
<reference evidence="10 11" key="1">
    <citation type="journal article" date="2018" name="G3 (Bethesda)">
        <title>A High-Quality Reference Genome for the Invasive Mosquitofish Gambusia affinis Using a Chicago Library.</title>
        <authorList>
            <person name="Hoffberg S.L."/>
            <person name="Troendle N.J."/>
            <person name="Glenn T.C."/>
            <person name="Mahmud O."/>
            <person name="Louha S."/>
            <person name="Chalopin D."/>
            <person name="Bennetzen J.L."/>
            <person name="Mauricio R."/>
        </authorList>
    </citation>
    <scope>NUCLEOTIDE SEQUENCE [LARGE SCALE GENOMIC DNA]</scope>
    <source>
        <strain evidence="10">NE01/NJP1002.9</strain>
        <tissue evidence="10">Muscle</tissue>
    </source>
</reference>